<accession>A0A1F6PCH3</accession>
<comment type="function">
    <text evidence="7">One of the primary rRNA binding proteins, it binds directly to 16S rRNA central domain where it helps coordinate assembly of the platform of the 30S subunit.</text>
</comment>
<dbReference type="Gene3D" id="3.30.1490.10">
    <property type="match status" value="1"/>
</dbReference>
<evidence type="ECO:0000313" key="9">
    <source>
        <dbReference type="EMBL" id="OGH93673.1"/>
    </source>
</evidence>
<keyword evidence="3 7" id="KW-0694">RNA-binding</keyword>
<evidence type="ECO:0000313" key="10">
    <source>
        <dbReference type="Proteomes" id="UP000178254"/>
    </source>
</evidence>
<proteinExistence type="inferred from homology"/>
<evidence type="ECO:0000256" key="7">
    <source>
        <dbReference type="HAMAP-Rule" id="MF_01302"/>
    </source>
</evidence>
<dbReference type="InterPro" id="IPR000630">
    <property type="entry name" value="Ribosomal_uS8"/>
</dbReference>
<dbReference type="FunFam" id="3.30.1490.10:FF:000001">
    <property type="entry name" value="30S ribosomal protein S8"/>
    <property type="match status" value="1"/>
</dbReference>
<dbReference type="InterPro" id="IPR047863">
    <property type="entry name" value="Ribosomal_uS8_CS"/>
</dbReference>
<dbReference type="SUPFAM" id="SSF56047">
    <property type="entry name" value="Ribosomal protein S8"/>
    <property type="match status" value="1"/>
</dbReference>
<comment type="subunit">
    <text evidence="7">Part of the 30S ribosomal subunit. Contacts proteins S5 and S12.</text>
</comment>
<dbReference type="PANTHER" id="PTHR11758">
    <property type="entry name" value="40S RIBOSOMAL PROTEIN S15A"/>
    <property type="match status" value="1"/>
</dbReference>
<evidence type="ECO:0000256" key="1">
    <source>
        <dbReference type="ARBA" id="ARBA00006471"/>
    </source>
</evidence>
<evidence type="ECO:0000256" key="4">
    <source>
        <dbReference type="ARBA" id="ARBA00022980"/>
    </source>
</evidence>
<dbReference type="InterPro" id="IPR035987">
    <property type="entry name" value="Ribosomal_uS8_sf"/>
</dbReference>
<dbReference type="GO" id="GO:1990904">
    <property type="term" value="C:ribonucleoprotein complex"/>
    <property type="evidence" value="ECO:0007669"/>
    <property type="project" value="UniProtKB-KW"/>
</dbReference>
<name>A0A1F6PCH3_9BACT</name>
<keyword evidence="5 7" id="KW-0687">Ribonucleoprotein</keyword>
<evidence type="ECO:0000256" key="6">
    <source>
        <dbReference type="ARBA" id="ARBA00035258"/>
    </source>
</evidence>
<dbReference type="Proteomes" id="UP000178254">
    <property type="component" value="Unassembled WGS sequence"/>
</dbReference>
<reference evidence="9 10" key="1">
    <citation type="journal article" date="2016" name="Nat. Commun.">
        <title>Thousands of microbial genomes shed light on interconnected biogeochemical processes in an aquifer system.</title>
        <authorList>
            <person name="Anantharaman K."/>
            <person name="Brown C.T."/>
            <person name="Hug L.A."/>
            <person name="Sharon I."/>
            <person name="Castelle C.J."/>
            <person name="Probst A.J."/>
            <person name="Thomas B.C."/>
            <person name="Singh A."/>
            <person name="Wilkins M.J."/>
            <person name="Karaoz U."/>
            <person name="Brodie E.L."/>
            <person name="Williams K.H."/>
            <person name="Hubbard S.S."/>
            <person name="Banfield J.F."/>
        </authorList>
    </citation>
    <scope>NUCLEOTIDE SEQUENCE [LARGE SCALE GENOMIC DNA]</scope>
</reference>
<dbReference type="FunFam" id="3.30.1370.30:FF:000002">
    <property type="entry name" value="30S ribosomal protein S8"/>
    <property type="match status" value="1"/>
</dbReference>
<dbReference type="NCBIfam" id="NF001109">
    <property type="entry name" value="PRK00136.1"/>
    <property type="match status" value="1"/>
</dbReference>
<dbReference type="GO" id="GO:0003735">
    <property type="term" value="F:structural constituent of ribosome"/>
    <property type="evidence" value="ECO:0007669"/>
    <property type="project" value="InterPro"/>
</dbReference>
<gene>
    <name evidence="7" type="primary">rpsH</name>
    <name evidence="9" type="ORF">A2538_00515</name>
</gene>
<dbReference type="EMBL" id="MFRE01000023">
    <property type="protein sequence ID" value="OGH93673.1"/>
    <property type="molecule type" value="Genomic_DNA"/>
</dbReference>
<evidence type="ECO:0000256" key="3">
    <source>
        <dbReference type="ARBA" id="ARBA00022884"/>
    </source>
</evidence>
<dbReference type="HAMAP" id="MF_01302_B">
    <property type="entry name" value="Ribosomal_uS8_B"/>
    <property type="match status" value="1"/>
</dbReference>
<organism evidence="9 10">
    <name type="scientific">Candidatus Magasanikbacteria bacterium RIFOXYD2_FULL_41_14</name>
    <dbReference type="NCBI Taxonomy" id="1798709"/>
    <lineage>
        <taxon>Bacteria</taxon>
        <taxon>Candidatus Magasanikiibacteriota</taxon>
    </lineage>
</organism>
<dbReference type="GO" id="GO:0005737">
    <property type="term" value="C:cytoplasm"/>
    <property type="evidence" value="ECO:0007669"/>
    <property type="project" value="UniProtKB-ARBA"/>
</dbReference>
<dbReference type="Pfam" id="PF00410">
    <property type="entry name" value="Ribosomal_S8"/>
    <property type="match status" value="1"/>
</dbReference>
<dbReference type="GO" id="GO:0005840">
    <property type="term" value="C:ribosome"/>
    <property type="evidence" value="ECO:0007669"/>
    <property type="project" value="UniProtKB-KW"/>
</dbReference>
<dbReference type="STRING" id="1798709.A2538_00515"/>
<protein>
    <recommendedName>
        <fullName evidence="6 7">Small ribosomal subunit protein uS8</fullName>
    </recommendedName>
</protein>
<evidence type="ECO:0000256" key="8">
    <source>
        <dbReference type="RuleBase" id="RU003660"/>
    </source>
</evidence>
<comment type="similarity">
    <text evidence="1 7 8">Belongs to the universal ribosomal protein uS8 family.</text>
</comment>
<dbReference type="GO" id="GO:0006412">
    <property type="term" value="P:translation"/>
    <property type="evidence" value="ECO:0007669"/>
    <property type="project" value="UniProtKB-UniRule"/>
</dbReference>
<evidence type="ECO:0000256" key="2">
    <source>
        <dbReference type="ARBA" id="ARBA00022730"/>
    </source>
</evidence>
<dbReference type="AlphaFoldDB" id="A0A1F6PCH3"/>
<comment type="caution">
    <text evidence="9">The sequence shown here is derived from an EMBL/GenBank/DDBJ whole genome shotgun (WGS) entry which is preliminary data.</text>
</comment>
<keyword evidence="2 7" id="KW-0699">rRNA-binding</keyword>
<sequence>MMTDPIADMLTRIRNAYLAHKKETQVSYSKLKKTLADILVREGYLAGVEERRDGNPFLILNLKYTDGRPAIQSIVRVSKPSYRLYIGKSKIKEVLNGYGLSIISTPKGMLTNHEAKEAGVGGEVICEVY</sequence>
<dbReference type="Gene3D" id="3.30.1370.30">
    <property type="match status" value="1"/>
</dbReference>
<keyword evidence="4 7" id="KW-0689">Ribosomal protein</keyword>
<dbReference type="GO" id="GO:0019843">
    <property type="term" value="F:rRNA binding"/>
    <property type="evidence" value="ECO:0007669"/>
    <property type="project" value="UniProtKB-UniRule"/>
</dbReference>
<dbReference type="PROSITE" id="PS00053">
    <property type="entry name" value="RIBOSOMAL_S8"/>
    <property type="match status" value="1"/>
</dbReference>
<evidence type="ECO:0000256" key="5">
    <source>
        <dbReference type="ARBA" id="ARBA00023274"/>
    </source>
</evidence>